<sequence>MLRTIKDQSGETWEVVRGHESYGAMVILFCCTRDQRVMKSYIFADNALDADSEIDGLSDDELLQRLDEAEPGP</sequence>
<keyword evidence="2" id="KW-1185">Reference proteome</keyword>
<comment type="caution">
    <text evidence="1">The sequence shown here is derived from an EMBL/GenBank/DDBJ whole genome shotgun (WGS) entry which is preliminary data.</text>
</comment>
<protein>
    <submittedName>
        <fullName evidence="1">Uncharacterized protein</fullName>
    </submittedName>
</protein>
<evidence type="ECO:0000313" key="2">
    <source>
        <dbReference type="Proteomes" id="UP001239019"/>
    </source>
</evidence>
<dbReference type="RefSeq" id="WP_306727186.1">
    <property type="nucleotide sequence ID" value="NZ_JAVDDT010000001.1"/>
</dbReference>
<evidence type="ECO:0000313" key="1">
    <source>
        <dbReference type="EMBL" id="MDQ2068707.1"/>
    </source>
</evidence>
<name>A0ABU0W3V8_9GAMM</name>
<organism evidence="1 2">
    <name type="scientific">Natronospira bacteriovora</name>
    <dbReference type="NCBI Taxonomy" id="3069753"/>
    <lineage>
        <taxon>Bacteria</taxon>
        <taxon>Pseudomonadati</taxon>
        <taxon>Pseudomonadota</taxon>
        <taxon>Gammaproteobacteria</taxon>
        <taxon>Natronospirales</taxon>
        <taxon>Natronospiraceae</taxon>
        <taxon>Natronospira</taxon>
    </lineage>
</organism>
<dbReference type="EMBL" id="JAVDDT010000001">
    <property type="protein sequence ID" value="MDQ2068707.1"/>
    <property type="molecule type" value="Genomic_DNA"/>
</dbReference>
<dbReference type="Proteomes" id="UP001239019">
    <property type="component" value="Unassembled WGS sequence"/>
</dbReference>
<gene>
    <name evidence="1" type="ORF">RBH19_02315</name>
</gene>
<proteinExistence type="predicted"/>
<reference evidence="1 2" key="1">
    <citation type="submission" date="2023-08" db="EMBL/GenBank/DDBJ databases">
        <title>Whole-genome sequencing of halo(alkali)philic microorganisms from hypersaline lakes.</title>
        <authorList>
            <person name="Sorokin D.Y."/>
            <person name="Abbas B."/>
            <person name="Merkel A.Y."/>
        </authorList>
    </citation>
    <scope>NUCLEOTIDE SEQUENCE [LARGE SCALE GENOMIC DNA]</scope>
    <source>
        <strain evidence="1 2">AB-CW4</strain>
    </source>
</reference>
<accession>A0ABU0W3V8</accession>